<organism evidence="3 4">
    <name type="scientific">Pararcticibacter amylolyticus</name>
    <dbReference type="NCBI Taxonomy" id="2173175"/>
    <lineage>
        <taxon>Bacteria</taxon>
        <taxon>Pseudomonadati</taxon>
        <taxon>Bacteroidota</taxon>
        <taxon>Sphingobacteriia</taxon>
        <taxon>Sphingobacteriales</taxon>
        <taxon>Sphingobacteriaceae</taxon>
        <taxon>Pararcticibacter</taxon>
    </lineage>
</organism>
<dbReference type="Proteomes" id="UP000245647">
    <property type="component" value="Unassembled WGS sequence"/>
</dbReference>
<dbReference type="SUPFAM" id="SSF56935">
    <property type="entry name" value="Porins"/>
    <property type="match status" value="1"/>
</dbReference>
<dbReference type="AlphaFoldDB" id="A0A2U2PIU2"/>
<dbReference type="InterPro" id="IPR023996">
    <property type="entry name" value="TonB-dep_OMP_SusC/RagA"/>
</dbReference>
<dbReference type="InterPro" id="IPR012910">
    <property type="entry name" value="Plug_dom"/>
</dbReference>
<gene>
    <name evidence="3" type="ORF">DDR33_08100</name>
</gene>
<dbReference type="Pfam" id="PF07715">
    <property type="entry name" value="Plug"/>
    <property type="match status" value="1"/>
</dbReference>
<proteinExistence type="predicted"/>
<evidence type="ECO:0000256" key="1">
    <source>
        <dbReference type="SAM" id="SignalP"/>
    </source>
</evidence>
<dbReference type="RefSeq" id="WP_109415265.1">
    <property type="nucleotide sequence ID" value="NZ_QEAS01000005.1"/>
</dbReference>
<keyword evidence="4" id="KW-1185">Reference proteome</keyword>
<evidence type="ECO:0000313" key="4">
    <source>
        <dbReference type="Proteomes" id="UP000245647"/>
    </source>
</evidence>
<dbReference type="NCBIfam" id="TIGR04056">
    <property type="entry name" value="OMP_RagA_SusC"/>
    <property type="match status" value="1"/>
</dbReference>
<evidence type="ECO:0000313" key="3">
    <source>
        <dbReference type="EMBL" id="PWG81323.1"/>
    </source>
</evidence>
<dbReference type="OrthoDB" id="9768177at2"/>
<dbReference type="Gene3D" id="2.170.130.10">
    <property type="entry name" value="TonB-dependent receptor, plug domain"/>
    <property type="match status" value="1"/>
</dbReference>
<name>A0A2U2PIU2_9SPHI</name>
<accession>A0A2U2PIU2</accession>
<keyword evidence="1" id="KW-0732">Signal</keyword>
<comment type="caution">
    <text evidence="3">The sequence shown here is derived from an EMBL/GenBank/DDBJ whole genome shotgun (WGS) entry which is preliminary data.</text>
</comment>
<sequence>MKQIKIRIAFCLTVATGLSGLTQAKGAFDINSKSGKIITTDATALRTRQQDSITTANDGKDSLVQVAFRKVNKKDLQGGVSVVNLSSLMEKNYSTFSLENLDALTPGVHGNIFGNNGNIWGNSGYLVLVDGFPRDADNIMPTEIDQITVMKGVGNVALYGSRAAKGVVYITTKRGGNYSQRVNVRANAGINVPKAYPEYLGSAEYMTLYNEARRNDGLTDLYSTSAIYNHSAGLNPFRYPNIDFFSSEYLKDSYNRFDLTTEISGGNDKAQYYTNLGFWSNGSLLNFGEAVDNNGSNRFNLRGNINVKLNKMIKLNVDASASFYTGKGVNADYWGSSATVRPNRFSPLIPISMLEEGDDPSMVYVNNSNYIIDGKYLLGGTQLDQTNVFASVYAGGSSKNITRQFQFNTGLDFDLSRLLEGFSFKSGLAIDYRTGFTQSYNNNYAVYEAGWNTYAGFEQISGLTKYGNDSKTGAENISNSSYRQNISFFGQFDYDRTFNRKHNFTGTLLGYGFYIGESEVYHATNNANLGLQLAYNFDHKYYADFSSAYIYSAKLPASNRGAFSPTLSLGWRISEENFLKNSHVFDNLKVTASAGILNTDLDISSYFLYQGYYTYNDAAWHSWKDGQLVHSFDRRRGNNFDMTFPQRREISFGLEGSLLNNAIGFSGNAFFSETKGNVVPLTALYPVYFSTGWPVYSDVPYANYDRDRRNGFDFNLNFNKKLGEIAWTLGFNGTYYHTKASVRASDAEYADAYQRRVGQPVDAIFGLKSDGFFMDYNDIANSPNQSTLASGGVKPGDIKYKDQNNDGIVDTRDEVYLGRGGWAGSPLTLGVNLTAKWKNLTLFALGAGRFGAKAMKNNSYFWVDGQDKYSAVVRNRWTEETKSTATFPRLTTGTADNNYRSSDFWIYSTDRFDLAKVQISYQFPARILGKGLIRELGAYVNGFNLLTIAKERDIMEMNVGSAPQVRFYNLGIKALF</sequence>
<feature type="domain" description="TonB-dependent receptor plug" evidence="2">
    <location>
        <begin position="73"/>
        <end position="167"/>
    </location>
</feature>
<dbReference type="InterPro" id="IPR037066">
    <property type="entry name" value="Plug_dom_sf"/>
</dbReference>
<reference evidence="3 4" key="1">
    <citation type="submission" date="2018-04" db="EMBL/GenBank/DDBJ databases">
        <title>Pedobacter chongqingensis sp. nov., isolated from a rottenly hemp rope.</title>
        <authorList>
            <person name="Cai Y."/>
        </authorList>
    </citation>
    <scope>NUCLEOTIDE SEQUENCE [LARGE SCALE GENOMIC DNA]</scope>
    <source>
        <strain evidence="3 4">FJ4-8</strain>
    </source>
</reference>
<dbReference type="EMBL" id="QEAS01000005">
    <property type="protein sequence ID" value="PWG81323.1"/>
    <property type="molecule type" value="Genomic_DNA"/>
</dbReference>
<protein>
    <submittedName>
        <fullName evidence="3">SusC/RagA family TonB-linked outer membrane protein</fullName>
    </submittedName>
</protein>
<feature type="chain" id="PRO_5015508776" evidence="1">
    <location>
        <begin position="25"/>
        <end position="976"/>
    </location>
</feature>
<evidence type="ECO:0000259" key="2">
    <source>
        <dbReference type="Pfam" id="PF07715"/>
    </source>
</evidence>
<feature type="signal peptide" evidence="1">
    <location>
        <begin position="1"/>
        <end position="24"/>
    </location>
</feature>